<dbReference type="RefSeq" id="WP_127161799.1">
    <property type="nucleotide sequence ID" value="NZ_CP029822.1"/>
</dbReference>
<accession>A0A3S9XAX6</accession>
<evidence type="ECO:0000313" key="2">
    <source>
        <dbReference type="EMBL" id="AZS49604.1"/>
    </source>
</evidence>
<proteinExistence type="predicted"/>
<organism evidence="2 3">
    <name type="scientific">Entomomonas moraniae</name>
    <dbReference type="NCBI Taxonomy" id="2213226"/>
    <lineage>
        <taxon>Bacteria</taxon>
        <taxon>Pseudomonadati</taxon>
        <taxon>Pseudomonadota</taxon>
        <taxon>Gammaproteobacteria</taxon>
        <taxon>Pseudomonadales</taxon>
        <taxon>Pseudomonadaceae</taxon>
        <taxon>Entomomonas</taxon>
    </lineage>
</organism>
<reference evidence="3" key="1">
    <citation type="submission" date="2018-06" db="EMBL/GenBank/DDBJ databases">
        <title>Complete genome of Pseudomonas insecticola strain QZS01.</title>
        <authorList>
            <person name="Wang J."/>
            <person name="Su Q."/>
        </authorList>
    </citation>
    <scope>NUCLEOTIDE SEQUENCE [LARGE SCALE GENOMIC DNA]</scope>
    <source>
        <strain evidence="3">QZS01</strain>
    </source>
</reference>
<dbReference type="AlphaFoldDB" id="A0A3S9XAX6"/>
<keyword evidence="3" id="KW-1185">Reference proteome</keyword>
<dbReference type="Proteomes" id="UP000273143">
    <property type="component" value="Chromosome"/>
</dbReference>
<gene>
    <name evidence="2" type="ORF">DM558_01900</name>
</gene>
<sequence length="209" mass="24177">MFKFFIPFGLTICSSIVNSAPCYTDIEDGCNDGSIPILVKTENTDQGFCTEYTNEEKQKIVRCFKKLPESEKQEDTQIKVAEQRQPINQQLIYTNQSQQINNYYNNYNENYNSRDSGSGYWAGYWNGYNNNYHGNHYPNRPPPPHNRPPREPPVMTYPSRYVGKRVSSKIWTSSGPSRPQNRPNRPRPNKPNYSDSPISPPSRSVPSRR</sequence>
<name>A0A3S9XAX6_9GAMM</name>
<dbReference type="KEGG" id="emo:DM558_01900"/>
<feature type="compositionally biased region" description="Low complexity" evidence="1">
    <location>
        <begin position="190"/>
        <end position="209"/>
    </location>
</feature>
<evidence type="ECO:0000256" key="1">
    <source>
        <dbReference type="SAM" id="MobiDB-lite"/>
    </source>
</evidence>
<feature type="region of interest" description="Disordered" evidence="1">
    <location>
        <begin position="136"/>
        <end position="209"/>
    </location>
</feature>
<evidence type="ECO:0000313" key="3">
    <source>
        <dbReference type="Proteomes" id="UP000273143"/>
    </source>
</evidence>
<dbReference type="EMBL" id="CP029822">
    <property type="protein sequence ID" value="AZS49604.1"/>
    <property type="molecule type" value="Genomic_DNA"/>
</dbReference>
<feature type="compositionally biased region" description="Low complexity" evidence="1">
    <location>
        <begin position="173"/>
        <end position="183"/>
    </location>
</feature>
<protein>
    <submittedName>
        <fullName evidence="2">Uncharacterized protein</fullName>
    </submittedName>
</protein>